<dbReference type="Gene3D" id="3.40.50.360">
    <property type="match status" value="1"/>
</dbReference>
<keyword evidence="5" id="KW-1185">Reference proteome</keyword>
<proteinExistence type="inferred from homology"/>
<evidence type="ECO:0000256" key="1">
    <source>
        <dbReference type="ARBA" id="ARBA00006252"/>
    </source>
</evidence>
<dbReference type="GO" id="GO:0005829">
    <property type="term" value="C:cytosol"/>
    <property type="evidence" value="ECO:0007669"/>
    <property type="project" value="TreeGrafter"/>
</dbReference>
<feature type="domain" description="Flavodoxin-like fold" evidence="3">
    <location>
        <begin position="3"/>
        <end position="214"/>
    </location>
</feature>
<dbReference type="AlphaFoldDB" id="A0A931GCU2"/>
<name>A0A931GCU2_9PSED</name>
<reference evidence="4" key="1">
    <citation type="submission" date="2020-07" db="EMBL/GenBank/DDBJ databases">
        <title>Pseudomonas chaetoceroseae sp. nov., a new member of the Pseudomonas oleovorans group isolated from a culture of Chaetoceros calcitrans.</title>
        <authorList>
            <person name="Girard L."/>
            <person name="Lood C."/>
            <person name="De Mot R."/>
            <person name="Baudart J."/>
        </authorList>
    </citation>
    <scope>NUCLEOTIDE SEQUENCE</scope>
    <source>
        <strain evidence="4">536</strain>
    </source>
</reference>
<dbReference type="Proteomes" id="UP000596932">
    <property type="component" value="Unassembled WGS sequence"/>
</dbReference>
<evidence type="ECO:0000313" key="4">
    <source>
        <dbReference type="EMBL" id="MBG0837462.1"/>
    </source>
</evidence>
<dbReference type="RefSeq" id="WP_196476491.1">
    <property type="nucleotide sequence ID" value="NZ_JACFYX020000009.1"/>
</dbReference>
<evidence type="ECO:0000259" key="3">
    <source>
        <dbReference type="Pfam" id="PF02525"/>
    </source>
</evidence>
<keyword evidence="2" id="KW-0560">Oxidoreductase</keyword>
<evidence type="ECO:0000313" key="5">
    <source>
        <dbReference type="Proteomes" id="UP000596932"/>
    </source>
</evidence>
<dbReference type="PANTHER" id="PTHR10204:SF34">
    <property type="entry name" value="NAD(P)H DEHYDROGENASE [QUINONE] 1 ISOFORM 1"/>
    <property type="match status" value="1"/>
</dbReference>
<evidence type="ECO:0000256" key="2">
    <source>
        <dbReference type="ARBA" id="ARBA00023002"/>
    </source>
</evidence>
<protein>
    <submittedName>
        <fullName evidence="4">NAD(P)H-dependent oxidoreductase</fullName>
    </submittedName>
</protein>
<organism evidence="4 5">
    <name type="scientific">Pseudomonas chaetocerotis</name>
    <dbReference type="NCBI Taxonomy" id="2758695"/>
    <lineage>
        <taxon>Bacteria</taxon>
        <taxon>Pseudomonadati</taxon>
        <taxon>Pseudomonadota</taxon>
        <taxon>Gammaproteobacteria</taxon>
        <taxon>Pseudomonadales</taxon>
        <taxon>Pseudomonadaceae</taxon>
        <taxon>Pseudomonas</taxon>
    </lineage>
</organism>
<dbReference type="GO" id="GO:0003955">
    <property type="term" value="F:NAD(P)H dehydrogenase (quinone) activity"/>
    <property type="evidence" value="ECO:0007669"/>
    <property type="project" value="TreeGrafter"/>
</dbReference>
<dbReference type="InterPro" id="IPR029039">
    <property type="entry name" value="Flavoprotein-like_sf"/>
</dbReference>
<accession>A0A931GCU2</accession>
<dbReference type="Pfam" id="PF02525">
    <property type="entry name" value="Flavodoxin_2"/>
    <property type="match status" value="1"/>
</dbReference>
<dbReference type="EMBL" id="JACFYX010000022">
    <property type="protein sequence ID" value="MBG0837462.1"/>
    <property type="molecule type" value="Genomic_DNA"/>
</dbReference>
<comment type="similarity">
    <text evidence="1">Belongs to the NAD(P)H dehydrogenase (quinone) family.</text>
</comment>
<sequence>MSKKVLIIHAHPEPSSLTRQLVDVSVECLTAQGHEVLQSDLYAMGWKAIFDEHDFPERANLQRLSFGAESAHAYRHGRQTADVAAEQDKVIAADAVIFQFPLWWYGMPAIMKGWIDRVWAAGLAHNFKDAGNTYRYGDGAFKGKRAMLSVAVGGPAEDYSPRGINGPLEQLLFPITHGSLYFPGFDVLPTFAVYGTGHLTAVGADAAKEAWRSRLEGLFEDAPIPFRPQNGGDYTPRNELEPHVAVGQTGITAHVADGETTQRQQLETEGAL</sequence>
<dbReference type="SUPFAM" id="SSF52218">
    <property type="entry name" value="Flavoproteins"/>
    <property type="match status" value="1"/>
</dbReference>
<dbReference type="InterPro" id="IPR051545">
    <property type="entry name" value="NAD(P)H_dehydrogenase_qn"/>
</dbReference>
<gene>
    <name evidence="4" type="ORF">H3221_20300</name>
</gene>
<dbReference type="InterPro" id="IPR003680">
    <property type="entry name" value="Flavodoxin_fold"/>
</dbReference>
<comment type="caution">
    <text evidence="4">The sequence shown here is derived from an EMBL/GenBank/DDBJ whole genome shotgun (WGS) entry which is preliminary data.</text>
</comment>
<dbReference type="PANTHER" id="PTHR10204">
    <property type="entry name" value="NAD P H OXIDOREDUCTASE-RELATED"/>
    <property type="match status" value="1"/>
</dbReference>